<organism evidence="2 3">
    <name type="scientific">Inhella inkyongensis</name>
    <dbReference type="NCBI Taxonomy" id="392593"/>
    <lineage>
        <taxon>Bacteria</taxon>
        <taxon>Pseudomonadati</taxon>
        <taxon>Pseudomonadota</taxon>
        <taxon>Betaproteobacteria</taxon>
        <taxon>Burkholderiales</taxon>
        <taxon>Sphaerotilaceae</taxon>
        <taxon>Inhella</taxon>
    </lineage>
</organism>
<dbReference type="RefSeq" id="WP_138855230.1">
    <property type="nucleotide sequence ID" value="NZ_CP040709.1"/>
</dbReference>
<sequence>MDSNPQTQKAQPAGAPANAPRRRLFGGVAGGVLVAVPAKTALGAVCKSPSAMISGNTSPRTGDGSTCSGGLSPGFWMTPQHSPHWTVAGAKFPTFKSVPVLCGAKPPDLSETDILTPGTLLTEAGFVGAPAGIGLWQALAYETKYTQLLRHLSAAWLNAGYFDSQSQNYPLSRPQIVEMWMAVKNGGTYCPSALLSCGNNGWTASDVIAYISGMYDVQAAVPNLCKGT</sequence>
<feature type="region of interest" description="Disordered" evidence="1">
    <location>
        <begin position="1"/>
        <end position="22"/>
    </location>
</feature>
<comment type="caution">
    <text evidence="2">The sequence shown here is derived from an EMBL/GenBank/DDBJ whole genome shotgun (WGS) entry which is preliminary data.</text>
</comment>
<accession>A0A840S7X8</accession>
<evidence type="ECO:0000313" key="2">
    <source>
        <dbReference type="EMBL" id="MBB5205712.1"/>
    </source>
</evidence>
<dbReference type="Proteomes" id="UP000554837">
    <property type="component" value="Unassembled WGS sequence"/>
</dbReference>
<protein>
    <submittedName>
        <fullName evidence="2">Uncharacterized protein</fullName>
    </submittedName>
</protein>
<reference evidence="2 3" key="1">
    <citation type="submission" date="2020-08" db="EMBL/GenBank/DDBJ databases">
        <title>Genomic Encyclopedia of Type Strains, Phase IV (KMG-IV): sequencing the most valuable type-strain genomes for metagenomic binning, comparative biology and taxonomic classification.</title>
        <authorList>
            <person name="Goeker M."/>
        </authorList>
    </citation>
    <scope>NUCLEOTIDE SEQUENCE [LARGE SCALE GENOMIC DNA]</scope>
    <source>
        <strain evidence="2 3">DSM 23958</strain>
    </source>
</reference>
<feature type="compositionally biased region" description="Low complexity" evidence="1">
    <location>
        <begin position="10"/>
        <end position="19"/>
    </location>
</feature>
<keyword evidence="3" id="KW-1185">Reference proteome</keyword>
<evidence type="ECO:0000313" key="3">
    <source>
        <dbReference type="Proteomes" id="UP000554837"/>
    </source>
</evidence>
<gene>
    <name evidence="2" type="ORF">HNQ51_003039</name>
</gene>
<name>A0A840S7X8_9BURK</name>
<dbReference type="AlphaFoldDB" id="A0A840S7X8"/>
<proteinExistence type="predicted"/>
<dbReference type="OrthoDB" id="6195511at2"/>
<dbReference type="EMBL" id="JACHHO010000005">
    <property type="protein sequence ID" value="MBB5205712.1"/>
    <property type="molecule type" value="Genomic_DNA"/>
</dbReference>
<evidence type="ECO:0000256" key="1">
    <source>
        <dbReference type="SAM" id="MobiDB-lite"/>
    </source>
</evidence>